<organism evidence="2 3">
    <name type="scientific">Bifidobacterium pullorum subsp. saeculare DSM 6531 = LMG 14934</name>
    <dbReference type="NCBI Taxonomy" id="1437611"/>
    <lineage>
        <taxon>Bacteria</taxon>
        <taxon>Bacillati</taxon>
        <taxon>Actinomycetota</taxon>
        <taxon>Actinomycetes</taxon>
        <taxon>Bifidobacteriales</taxon>
        <taxon>Bifidobacteriaceae</taxon>
        <taxon>Bifidobacterium</taxon>
    </lineage>
</organism>
<proteinExistence type="predicted"/>
<feature type="transmembrane region" description="Helical" evidence="1">
    <location>
        <begin position="12"/>
        <end position="37"/>
    </location>
</feature>
<name>A0A087D0K4_9BIFI</name>
<accession>A0A087D0K4</accession>
<keyword evidence="1" id="KW-0472">Membrane</keyword>
<evidence type="ECO:0000256" key="1">
    <source>
        <dbReference type="SAM" id="Phobius"/>
    </source>
</evidence>
<sequence length="107" mass="11361">MTRQHISSDTSNILRTATLVVAVCTTLGLLGTALQAWALFSGEYSPWGALLMVSMLATGWLTVVTALASLVLGVISLCRRLCNRWISIYAITVGALPLLGVLGTQLL</sequence>
<reference evidence="2 3" key="1">
    <citation type="submission" date="2014-03" db="EMBL/GenBank/DDBJ databases">
        <title>Genomics of Bifidobacteria.</title>
        <authorList>
            <person name="Ventura M."/>
            <person name="Milani C."/>
            <person name="Lugli G.A."/>
        </authorList>
    </citation>
    <scope>NUCLEOTIDE SEQUENCE [LARGE SCALE GENOMIC DNA]</scope>
    <source>
        <strain evidence="2 3">LMG 14934</strain>
    </source>
</reference>
<dbReference type="Proteomes" id="UP000029040">
    <property type="component" value="Unassembled WGS sequence"/>
</dbReference>
<protein>
    <submittedName>
        <fullName evidence="2">Uncharacterized protein</fullName>
    </submittedName>
</protein>
<evidence type="ECO:0000313" key="3">
    <source>
        <dbReference type="Proteomes" id="UP000029040"/>
    </source>
</evidence>
<gene>
    <name evidence="2" type="ORF">BSAE_0513</name>
</gene>
<dbReference type="AlphaFoldDB" id="A0A087D0K4"/>
<feature type="transmembrane region" description="Helical" evidence="1">
    <location>
        <begin position="49"/>
        <end position="74"/>
    </location>
</feature>
<dbReference type="EMBL" id="JGZM01000001">
    <property type="protein sequence ID" value="KFI89054.1"/>
    <property type="molecule type" value="Genomic_DNA"/>
</dbReference>
<keyword evidence="1" id="KW-0812">Transmembrane</keyword>
<feature type="transmembrane region" description="Helical" evidence="1">
    <location>
        <begin position="86"/>
        <end position="106"/>
    </location>
</feature>
<comment type="caution">
    <text evidence="2">The sequence shown here is derived from an EMBL/GenBank/DDBJ whole genome shotgun (WGS) entry which is preliminary data.</text>
</comment>
<keyword evidence="1" id="KW-1133">Transmembrane helix</keyword>
<dbReference type="RefSeq" id="WP_152595081.1">
    <property type="nucleotide sequence ID" value="NZ_JDTM01000007.1"/>
</dbReference>
<evidence type="ECO:0000313" key="2">
    <source>
        <dbReference type="EMBL" id="KFI89054.1"/>
    </source>
</evidence>